<dbReference type="EMBL" id="LNIX01000010">
    <property type="protein sequence ID" value="OXA49384.1"/>
    <property type="molecule type" value="Genomic_DNA"/>
</dbReference>
<name>A0A226DX57_FOLCA</name>
<evidence type="ECO:0000313" key="3">
    <source>
        <dbReference type="EMBL" id="OXA49384.1"/>
    </source>
</evidence>
<protein>
    <submittedName>
        <fullName evidence="3">Uncharacterized protein</fullName>
    </submittedName>
</protein>
<dbReference type="Proteomes" id="UP000198287">
    <property type="component" value="Unassembled WGS sequence"/>
</dbReference>
<keyword evidence="2" id="KW-1133">Transmembrane helix</keyword>
<evidence type="ECO:0000256" key="2">
    <source>
        <dbReference type="SAM" id="Phobius"/>
    </source>
</evidence>
<sequence length="239" mass="26141">MNGEQQDTRKNVEKAGASTATQMETKEHQETATAAQNAQGASSMGTQSAAAMATSSRAAVNINLDNDQATNVARFQNALTQCADQFRGLGGWLAIQIENAAEIVGIPVLFQKFSELPIYLKVLVMILILGLVWLLRTLVWDGVSYIWPHIMNFINSSYGQSFLSTATSWLEGLSSSGIFARFTQMFSTAVNEQSQDADAEPACLSLNDWTTLASTSAFPIIELISLFFNYMSENMNNNK</sequence>
<evidence type="ECO:0000256" key="1">
    <source>
        <dbReference type="SAM" id="MobiDB-lite"/>
    </source>
</evidence>
<proteinExistence type="predicted"/>
<organism evidence="3 4">
    <name type="scientific">Folsomia candida</name>
    <name type="common">Springtail</name>
    <dbReference type="NCBI Taxonomy" id="158441"/>
    <lineage>
        <taxon>Eukaryota</taxon>
        <taxon>Metazoa</taxon>
        <taxon>Ecdysozoa</taxon>
        <taxon>Arthropoda</taxon>
        <taxon>Hexapoda</taxon>
        <taxon>Collembola</taxon>
        <taxon>Entomobryomorpha</taxon>
        <taxon>Isotomoidea</taxon>
        <taxon>Isotomidae</taxon>
        <taxon>Proisotominae</taxon>
        <taxon>Folsomia</taxon>
    </lineage>
</organism>
<feature type="region of interest" description="Disordered" evidence="1">
    <location>
        <begin position="1"/>
        <end position="41"/>
    </location>
</feature>
<feature type="transmembrane region" description="Helical" evidence="2">
    <location>
        <begin position="209"/>
        <end position="230"/>
    </location>
</feature>
<gene>
    <name evidence="3" type="ORF">Fcan01_15507</name>
</gene>
<feature type="transmembrane region" description="Helical" evidence="2">
    <location>
        <begin position="118"/>
        <end position="135"/>
    </location>
</feature>
<keyword evidence="2" id="KW-0812">Transmembrane</keyword>
<keyword evidence="2" id="KW-0472">Membrane</keyword>
<comment type="caution">
    <text evidence="3">The sequence shown here is derived from an EMBL/GenBank/DDBJ whole genome shotgun (WGS) entry which is preliminary data.</text>
</comment>
<evidence type="ECO:0000313" key="4">
    <source>
        <dbReference type="Proteomes" id="UP000198287"/>
    </source>
</evidence>
<feature type="compositionally biased region" description="Basic and acidic residues" evidence="1">
    <location>
        <begin position="1"/>
        <end position="13"/>
    </location>
</feature>
<accession>A0A226DX57</accession>
<dbReference type="AlphaFoldDB" id="A0A226DX57"/>
<keyword evidence="4" id="KW-1185">Reference proteome</keyword>
<reference evidence="3 4" key="1">
    <citation type="submission" date="2015-12" db="EMBL/GenBank/DDBJ databases">
        <title>The genome of Folsomia candida.</title>
        <authorList>
            <person name="Faddeeva A."/>
            <person name="Derks M.F."/>
            <person name="Anvar Y."/>
            <person name="Smit S."/>
            <person name="Van Straalen N."/>
            <person name="Roelofs D."/>
        </authorList>
    </citation>
    <scope>NUCLEOTIDE SEQUENCE [LARGE SCALE GENOMIC DNA]</scope>
    <source>
        <strain evidence="3 4">VU population</strain>
        <tissue evidence="3">Whole body</tissue>
    </source>
</reference>